<sequence>MSIINTTDASFDQDVLQANKPVLVDFWAAWCGPCKAIAPVLEDLDAEYGDKFQIVKVNVDDNPETSARFGIRSIPTLFVFKNGEKVDTVVGSRPKSEFVELLNKHL</sequence>
<dbReference type="PROSITE" id="PS51352">
    <property type="entry name" value="THIOREDOXIN_2"/>
    <property type="match status" value="1"/>
</dbReference>
<dbReference type="EMBL" id="UGQU01000004">
    <property type="protein sequence ID" value="STZ64153.1"/>
    <property type="molecule type" value="Genomic_DNA"/>
</dbReference>
<dbReference type="PANTHER" id="PTHR45663:SF11">
    <property type="entry name" value="GEO12009P1"/>
    <property type="match status" value="1"/>
</dbReference>
<keyword evidence="4 9" id="KW-1015">Disulfide bond</keyword>
<dbReference type="AlphaFoldDB" id="A0A378TWM6"/>
<dbReference type="Proteomes" id="UP000254437">
    <property type="component" value="Unassembled WGS sequence"/>
</dbReference>
<dbReference type="NCBIfam" id="TIGR01068">
    <property type="entry name" value="thioredoxin"/>
    <property type="match status" value="1"/>
</dbReference>
<name>A0A378TWM6_MORLA</name>
<dbReference type="CDD" id="cd02947">
    <property type="entry name" value="TRX_family"/>
    <property type="match status" value="1"/>
</dbReference>
<dbReference type="PIRSF" id="PIRSF000077">
    <property type="entry name" value="Thioredoxin"/>
    <property type="match status" value="1"/>
</dbReference>
<evidence type="ECO:0000256" key="5">
    <source>
        <dbReference type="ARBA" id="ARBA00023284"/>
    </source>
</evidence>
<dbReference type="PROSITE" id="PS00194">
    <property type="entry name" value="THIOREDOXIN_1"/>
    <property type="match status" value="1"/>
</dbReference>
<dbReference type="Gene3D" id="3.40.30.10">
    <property type="entry name" value="Glutaredoxin"/>
    <property type="match status" value="1"/>
</dbReference>
<reference evidence="11 12" key="1">
    <citation type="submission" date="2018-06" db="EMBL/GenBank/DDBJ databases">
        <authorList>
            <consortium name="Pathogen Informatics"/>
            <person name="Doyle S."/>
        </authorList>
    </citation>
    <scope>NUCLEOTIDE SEQUENCE [LARGE SCALE GENOMIC DNA]</scope>
    <source>
        <strain evidence="11 12">NCTC10359</strain>
    </source>
</reference>
<dbReference type="InterPro" id="IPR005746">
    <property type="entry name" value="Thioredoxin"/>
</dbReference>
<dbReference type="FunFam" id="3.40.30.10:FF:000001">
    <property type="entry name" value="Thioredoxin"/>
    <property type="match status" value="1"/>
</dbReference>
<feature type="active site" description="Nucleophile" evidence="8">
    <location>
        <position position="34"/>
    </location>
</feature>
<dbReference type="RefSeq" id="WP_115008413.1">
    <property type="nucleotide sequence ID" value="NZ_UGQU01000004.1"/>
</dbReference>
<evidence type="ECO:0000256" key="2">
    <source>
        <dbReference type="ARBA" id="ARBA00022448"/>
    </source>
</evidence>
<dbReference type="InterPro" id="IPR013766">
    <property type="entry name" value="Thioredoxin_domain"/>
</dbReference>
<evidence type="ECO:0000256" key="9">
    <source>
        <dbReference type="PIRSR" id="PIRSR000077-4"/>
    </source>
</evidence>
<keyword evidence="2" id="KW-0813">Transport</keyword>
<evidence type="ECO:0000259" key="10">
    <source>
        <dbReference type="PROSITE" id="PS51352"/>
    </source>
</evidence>
<keyword evidence="3" id="KW-0249">Electron transport</keyword>
<feature type="domain" description="Thioredoxin" evidence="10">
    <location>
        <begin position="1"/>
        <end position="106"/>
    </location>
</feature>
<feature type="site" description="Contributes to redox potential value" evidence="8">
    <location>
        <position position="33"/>
    </location>
</feature>
<feature type="active site" description="Nucleophile" evidence="8">
    <location>
        <position position="31"/>
    </location>
</feature>
<gene>
    <name evidence="11" type="primary">trxA</name>
    <name evidence="11" type="ORF">NCTC10359_02601</name>
</gene>
<dbReference type="PRINTS" id="PR00421">
    <property type="entry name" value="THIOREDOXIN"/>
</dbReference>
<dbReference type="InterPro" id="IPR036249">
    <property type="entry name" value="Thioredoxin-like_sf"/>
</dbReference>
<proteinExistence type="inferred from homology"/>
<dbReference type="GO" id="GO:0005829">
    <property type="term" value="C:cytosol"/>
    <property type="evidence" value="ECO:0007669"/>
    <property type="project" value="TreeGrafter"/>
</dbReference>
<evidence type="ECO:0000256" key="6">
    <source>
        <dbReference type="NCBIfam" id="TIGR01068"/>
    </source>
</evidence>
<evidence type="ECO:0000256" key="7">
    <source>
        <dbReference type="PIRNR" id="PIRNR000077"/>
    </source>
</evidence>
<dbReference type="GO" id="GO:0045454">
    <property type="term" value="P:cell redox homeostasis"/>
    <property type="evidence" value="ECO:0007669"/>
    <property type="project" value="TreeGrafter"/>
</dbReference>
<evidence type="ECO:0000256" key="1">
    <source>
        <dbReference type="ARBA" id="ARBA00008987"/>
    </source>
</evidence>
<dbReference type="InterPro" id="IPR017937">
    <property type="entry name" value="Thioredoxin_CS"/>
</dbReference>
<dbReference type="PANTHER" id="PTHR45663">
    <property type="entry name" value="GEO12009P1"/>
    <property type="match status" value="1"/>
</dbReference>
<evidence type="ECO:0000313" key="11">
    <source>
        <dbReference type="EMBL" id="STZ64153.1"/>
    </source>
</evidence>
<protein>
    <recommendedName>
        <fullName evidence="6 7">Thioredoxin</fullName>
    </recommendedName>
</protein>
<evidence type="ECO:0000256" key="4">
    <source>
        <dbReference type="ARBA" id="ARBA00023157"/>
    </source>
</evidence>
<organism evidence="11 12">
    <name type="scientific">Moraxella lacunata</name>
    <dbReference type="NCBI Taxonomy" id="477"/>
    <lineage>
        <taxon>Bacteria</taxon>
        <taxon>Pseudomonadati</taxon>
        <taxon>Pseudomonadota</taxon>
        <taxon>Gammaproteobacteria</taxon>
        <taxon>Moraxellales</taxon>
        <taxon>Moraxellaceae</taxon>
        <taxon>Moraxella</taxon>
    </lineage>
</organism>
<evidence type="ECO:0000313" key="12">
    <source>
        <dbReference type="Proteomes" id="UP000254437"/>
    </source>
</evidence>
<dbReference type="Pfam" id="PF00085">
    <property type="entry name" value="Thioredoxin"/>
    <property type="match status" value="1"/>
</dbReference>
<dbReference type="STRING" id="477.A9309_08995"/>
<keyword evidence="5 9" id="KW-0676">Redox-active center</keyword>
<feature type="disulfide bond" description="Redox-active" evidence="9">
    <location>
        <begin position="31"/>
        <end position="34"/>
    </location>
</feature>
<dbReference type="SUPFAM" id="SSF52833">
    <property type="entry name" value="Thioredoxin-like"/>
    <property type="match status" value="1"/>
</dbReference>
<comment type="similarity">
    <text evidence="1 7">Belongs to the thioredoxin family.</text>
</comment>
<feature type="site" description="Contributes to redox potential value" evidence="8">
    <location>
        <position position="32"/>
    </location>
</feature>
<dbReference type="GO" id="GO:0015035">
    <property type="term" value="F:protein-disulfide reductase activity"/>
    <property type="evidence" value="ECO:0007669"/>
    <property type="project" value="UniProtKB-UniRule"/>
</dbReference>
<evidence type="ECO:0000256" key="3">
    <source>
        <dbReference type="ARBA" id="ARBA00022982"/>
    </source>
</evidence>
<evidence type="ECO:0000256" key="8">
    <source>
        <dbReference type="PIRSR" id="PIRSR000077-1"/>
    </source>
</evidence>
<feature type="site" description="Deprotonates C-terminal active site Cys" evidence="8">
    <location>
        <position position="25"/>
    </location>
</feature>
<accession>A0A378TWM6</accession>